<dbReference type="PANTHER" id="PTHR20923">
    <property type="entry name" value="BAT4 PROTEIN-RELATED"/>
    <property type="match status" value="1"/>
</dbReference>
<dbReference type="Pfam" id="PF01585">
    <property type="entry name" value="G-patch"/>
    <property type="match status" value="1"/>
</dbReference>
<feature type="compositionally biased region" description="Polar residues" evidence="1">
    <location>
        <begin position="84"/>
        <end position="93"/>
    </location>
</feature>
<feature type="region of interest" description="Disordered" evidence="1">
    <location>
        <begin position="1"/>
        <end position="48"/>
    </location>
</feature>
<feature type="region of interest" description="Disordered" evidence="1">
    <location>
        <begin position="128"/>
        <end position="201"/>
    </location>
</feature>
<dbReference type="STRING" id="675824.A0A1E3QD72"/>
<proteinExistence type="predicted"/>
<dbReference type="EMBL" id="KV454290">
    <property type="protein sequence ID" value="ODQ75424.1"/>
    <property type="molecule type" value="Genomic_DNA"/>
</dbReference>
<feature type="domain" description="G-patch" evidence="2">
    <location>
        <begin position="108"/>
        <end position="157"/>
    </location>
</feature>
<evidence type="ECO:0000313" key="4">
    <source>
        <dbReference type="Proteomes" id="UP000094385"/>
    </source>
</evidence>
<reference evidence="3 4" key="1">
    <citation type="journal article" date="2016" name="Proc. Natl. Acad. Sci. U.S.A.">
        <title>Comparative genomics of biotechnologically important yeasts.</title>
        <authorList>
            <person name="Riley R."/>
            <person name="Haridas S."/>
            <person name="Wolfe K.H."/>
            <person name="Lopes M.R."/>
            <person name="Hittinger C.T."/>
            <person name="Goeker M."/>
            <person name="Salamov A.A."/>
            <person name="Wisecaver J.H."/>
            <person name="Long T.M."/>
            <person name="Calvey C.H."/>
            <person name="Aerts A.L."/>
            <person name="Barry K.W."/>
            <person name="Choi C."/>
            <person name="Clum A."/>
            <person name="Coughlan A.Y."/>
            <person name="Deshpande S."/>
            <person name="Douglass A.P."/>
            <person name="Hanson S.J."/>
            <person name="Klenk H.-P."/>
            <person name="LaButti K.M."/>
            <person name="Lapidus A."/>
            <person name="Lindquist E.A."/>
            <person name="Lipzen A.M."/>
            <person name="Meier-Kolthoff J.P."/>
            <person name="Ohm R.A."/>
            <person name="Otillar R.P."/>
            <person name="Pangilinan J.L."/>
            <person name="Peng Y."/>
            <person name="Rokas A."/>
            <person name="Rosa C.A."/>
            <person name="Scheuner C."/>
            <person name="Sibirny A.A."/>
            <person name="Slot J.C."/>
            <person name="Stielow J.B."/>
            <person name="Sun H."/>
            <person name="Kurtzman C.P."/>
            <person name="Blackwell M."/>
            <person name="Grigoriev I.V."/>
            <person name="Jeffries T.W."/>
        </authorList>
    </citation>
    <scope>NUCLEOTIDE SEQUENCE [LARGE SCALE GENOMIC DNA]</scope>
    <source>
        <strain evidence="3 4">NRRL Y-11557</strain>
    </source>
</reference>
<feature type="region of interest" description="Disordered" evidence="1">
    <location>
        <begin position="64"/>
        <end position="107"/>
    </location>
</feature>
<dbReference type="AlphaFoldDB" id="A0A1E3QD72"/>
<dbReference type="InterPro" id="IPR000467">
    <property type="entry name" value="G_patch_dom"/>
</dbReference>
<organism evidence="3 4">
    <name type="scientific">Lipomyces starkeyi NRRL Y-11557</name>
    <dbReference type="NCBI Taxonomy" id="675824"/>
    <lineage>
        <taxon>Eukaryota</taxon>
        <taxon>Fungi</taxon>
        <taxon>Dikarya</taxon>
        <taxon>Ascomycota</taxon>
        <taxon>Saccharomycotina</taxon>
        <taxon>Lipomycetes</taxon>
        <taxon>Lipomycetales</taxon>
        <taxon>Lipomycetaceae</taxon>
        <taxon>Lipomyces</taxon>
    </lineage>
</organism>
<dbReference type="PANTHER" id="PTHR20923:SF1">
    <property type="entry name" value="G PATCH DOMAIN AND ANKYRIN REPEAT-CONTAINING PROTEIN 1"/>
    <property type="match status" value="1"/>
</dbReference>
<feature type="compositionally biased region" description="Basic and acidic residues" evidence="1">
    <location>
        <begin position="178"/>
        <end position="192"/>
    </location>
</feature>
<dbReference type="OrthoDB" id="20282at2759"/>
<name>A0A1E3QD72_LIPST</name>
<feature type="compositionally biased region" description="Basic and acidic residues" evidence="1">
    <location>
        <begin position="128"/>
        <end position="147"/>
    </location>
</feature>
<evidence type="ECO:0000313" key="3">
    <source>
        <dbReference type="EMBL" id="ODQ75424.1"/>
    </source>
</evidence>
<dbReference type="InterPro" id="IPR039146">
    <property type="entry name" value="GPANK1"/>
</dbReference>
<evidence type="ECO:0000259" key="2">
    <source>
        <dbReference type="PROSITE" id="PS50174"/>
    </source>
</evidence>
<accession>A0A1E3QD72</accession>
<dbReference type="Proteomes" id="UP000094385">
    <property type="component" value="Unassembled WGS sequence"/>
</dbReference>
<sequence>MSSHDVAAAETAALPSQKRYRHQRVTFVPEAQQEETVPTAVSRQDQGKTISSFYSSLVGISTTTNTADSSADSALSKSRESTPERTSIPSQLTLPHLNPPITRLPVDENNAGHRYLVRYGWQPLQREGLGRKGREGRRQPLKTELRPDNVGVGAKITKSKTAQKEDNKPKRTTKGKRKAQEKEARSRDRVETQRLYNEIMR</sequence>
<dbReference type="PROSITE" id="PS50174">
    <property type="entry name" value="G_PATCH"/>
    <property type="match status" value="1"/>
</dbReference>
<dbReference type="SMART" id="SM00443">
    <property type="entry name" value="G_patch"/>
    <property type="match status" value="1"/>
</dbReference>
<keyword evidence="4" id="KW-1185">Reference proteome</keyword>
<dbReference type="GO" id="GO:0003676">
    <property type="term" value="F:nucleic acid binding"/>
    <property type="evidence" value="ECO:0007669"/>
    <property type="project" value="InterPro"/>
</dbReference>
<gene>
    <name evidence="3" type="ORF">LIPSTDRAFT_869</name>
</gene>
<protein>
    <recommendedName>
        <fullName evidence="2">G-patch domain-containing protein</fullName>
    </recommendedName>
</protein>
<feature type="compositionally biased region" description="Low complexity" evidence="1">
    <location>
        <begin position="64"/>
        <end position="74"/>
    </location>
</feature>
<evidence type="ECO:0000256" key="1">
    <source>
        <dbReference type="SAM" id="MobiDB-lite"/>
    </source>
</evidence>
<feature type="compositionally biased region" description="Polar residues" evidence="1">
    <location>
        <begin position="34"/>
        <end position="48"/>
    </location>
</feature>